<dbReference type="Pfam" id="PF13091">
    <property type="entry name" value="PLDc_2"/>
    <property type="match status" value="2"/>
</dbReference>
<dbReference type="PANTHER" id="PTHR21248">
    <property type="entry name" value="CARDIOLIPIN SYNTHASE"/>
    <property type="match status" value="1"/>
</dbReference>
<dbReference type="CDD" id="cd09111">
    <property type="entry name" value="PLDc_ymdC_like_1"/>
    <property type="match status" value="1"/>
</dbReference>
<dbReference type="Gene3D" id="3.30.870.10">
    <property type="entry name" value="Endonuclease Chain A"/>
    <property type="match status" value="2"/>
</dbReference>
<evidence type="ECO:0000313" key="2">
    <source>
        <dbReference type="EMBL" id="QDU86590.1"/>
    </source>
</evidence>
<evidence type="ECO:0000259" key="1">
    <source>
        <dbReference type="PROSITE" id="PS50035"/>
    </source>
</evidence>
<keyword evidence="2" id="KW-0808">Transferase</keyword>
<dbReference type="Proteomes" id="UP000319342">
    <property type="component" value="Chromosome"/>
</dbReference>
<dbReference type="InterPro" id="IPR001736">
    <property type="entry name" value="PLipase_D/transphosphatidylase"/>
</dbReference>
<dbReference type="SUPFAM" id="SSF56024">
    <property type="entry name" value="Phospholipase D/nuclease"/>
    <property type="match status" value="2"/>
</dbReference>
<feature type="domain" description="PLD phosphodiesterase" evidence="1">
    <location>
        <begin position="166"/>
        <end position="193"/>
    </location>
</feature>
<dbReference type="RefSeq" id="WP_419186123.1">
    <property type="nucleotide sequence ID" value="NZ_CP036290.1"/>
</dbReference>
<dbReference type="AlphaFoldDB" id="A0A518D536"/>
<dbReference type="CDD" id="cd09113">
    <property type="entry name" value="PLDc_ymdC_like_2"/>
    <property type="match status" value="1"/>
</dbReference>
<keyword evidence="3" id="KW-1185">Reference proteome</keyword>
<gene>
    <name evidence="2" type="primary">cls</name>
    <name evidence="2" type="ORF">Pla163_37410</name>
</gene>
<dbReference type="EMBL" id="CP036290">
    <property type="protein sequence ID" value="QDU86590.1"/>
    <property type="molecule type" value="Genomic_DNA"/>
</dbReference>
<proteinExistence type="predicted"/>
<evidence type="ECO:0000313" key="3">
    <source>
        <dbReference type="Proteomes" id="UP000319342"/>
    </source>
</evidence>
<sequence precursor="true">MRPLLRAPLILAVVLVGAGCRTGSALRDLERAPSHALAPDPEASLVQLVERLGWREAEGYGLLDRGADSLDTRLALIHAAECTIDVQTYLWHGDRAGTLLLNECLDAADRGVRVRLIIDDFQLEGGLKRAAALSFHENLELRVFNPYLEDGAAGRLLEVLGDFDRLDHRMHDKSMVVDGVVAVAGGRNIGDEYFGLGGEFDFRDLDLVVAGPVVDDLEACFDEFWNSEYAVPVADLWHGIPADAAAHQDLRERLDRTLAAADGVIGRRRAAHDETWVPALERLLAELVPGAGRVVRDSLLHSRGGLTGGGTGLMAAEIARIAAEPGDEVWFVSAYFVPDDDFLAHLAEETARGVELRILTNSLASTNQPLAHAYYAEERARILATGARLHEIRVWGPTRTYYQSPGSVAERLGLHGKAAVYGDHTVVVGSMNLDPRSMKLNTELGLVVESAPLAERTRAALARDFAAAGSWEVRTGEDGGLEWHAGELRRETQPALSGWQRFSTWFLGFLPLRGEV</sequence>
<dbReference type="PROSITE" id="PS51257">
    <property type="entry name" value="PROKAR_LIPOPROTEIN"/>
    <property type="match status" value="1"/>
</dbReference>
<dbReference type="EC" id="2.7.8.-" evidence="2"/>
<feature type="domain" description="PLD phosphodiesterase" evidence="1">
    <location>
        <begin position="410"/>
        <end position="437"/>
    </location>
</feature>
<accession>A0A518D536</accession>
<organism evidence="2 3">
    <name type="scientific">Rohdeia mirabilis</name>
    <dbReference type="NCBI Taxonomy" id="2528008"/>
    <lineage>
        <taxon>Bacteria</taxon>
        <taxon>Pseudomonadati</taxon>
        <taxon>Planctomycetota</taxon>
        <taxon>Planctomycetia</taxon>
        <taxon>Planctomycetia incertae sedis</taxon>
        <taxon>Rohdeia</taxon>
    </lineage>
</organism>
<dbReference type="SMART" id="SM00155">
    <property type="entry name" value="PLDc"/>
    <property type="match status" value="2"/>
</dbReference>
<dbReference type="PROSITE" id="PS50035">
    <property type="entry name" value="PLD"/>
    <property type="match status" value="2"/>
</dbReference>
<reference evidence="2 3" key="1">
    <citation type="submission" date="2019-02" db="EMBL/GenBank/DDBJ databases">
        <title>Deep-cultivation of Planctomycetes and their phenomic and genomic characterization uncovers novel biology.</title>
        <authorList>
            <person name="Wiegand S."/>
            <person name="Jogler M."/>
            <person name="Boedeker C."/>
            <person name="Pinto D."/>
            <person name="Vollmers J."/>
            <person name="Rivas-Marin E."/>
            <person name="Kohn T."/>
            <person name="Peeters S.H."/>
            <person name="Heuer A."/>
            <person name="Rast P."/>
            <person name="Oberbeckmann S."/>
            <person name="Bunk B."/>
            <person name="Jeske O."/>
            <person name="Meyerdierks A."/>
            <person name="Storesund J.E."/>
            <person name="Kallscheuer N."/>
            <person name="Luecker S."/>
            <person name="Lage O.M."/>
            <person name="Pohl T."/>
            <person name="Merkel B.J."/>
            <person name="Hornburger P."/>
            <person name="Mueller R.-W."/>
            <person name="Bruemmer F."/>
            <person name="Labrenz M."/>
            <person name="Spormann A.M."/>
            <person name="Op den Camp H."/>
            <person name="Overmann J."/>
            <person name="Amann R."/>
            <person name="Jetten M.S.M."/>
            <person name="Mascher T."/>
            <person name="Medema M.H."/>
            <person name="Devos D.P."/>
            <person name="Kaster A.-K."/>
            <person name="Ovreas L."/>
            <person name="Rohde M."/>
            <person name="Galperin M.Y."/>
            <person name="Jogler C."/>
        </authorList>
    </citation>
    <scope>NUCLEOTIDE SEQUENCE [LARGE SCALE GENOMIC DNA]</scope>
    <source>
        <strain evidence="2 3">Pla163</strain>
    </source>
</reference>
<name>A0A518D536_9BACT</name>
<dbReference type="GO" id="GO:0032049">
    <property type="term" value="P:cardiolipin biosynthetic process"/>
    <property type="evidence" value="ECO:0007669"/>
    <property type="project" value="UniProtKB-ARBA"/>
</dbReference>
<dbReference type="InterPro" id="IPR025202">
    <property type="entry name" value="PLD-like_dom"/>
</dbReference>
<protein>
    <submittedName>
        <fullName evidence="2">Cardiolipin synthase</fullName>
        <ecNumber evidence="2">2.7.8.-</ecNumber>
    </submittedName>
</protein>
<dbReference type="PANTHER" id="PTHR21248:SF12">
    <property type="entry name" value="CARDIOLIPIN SYNTHASE C"/>
    <property type="match status" value="1"/>
</dbReference>
<dbReference type="GO" id="GO:0030572">
    <property type="term" value="F:phosphatidyltransferase activity"/>
    <property type="evidence" value="ECO:0007669"/>
    <property type="project" value="UniProtKB-ARBA"/>
</dbReference>